<evidence type="ECO:0000313" key="2">
    <source>
        <dbReference type="Proteomes" id="UP000093044"/>
    </source>
</evidence>
<proteinExistence type="predicted"/>
<dbReference type="EMBL" id="CP016757">
    <property type="protein sequence ID" value="ANZ44474.1"/>
    <property type="molecule type" value="Genomic_DNA"/>
</dbReference>
<name>A0A1B2I3C2_9BACT</name>
<dbReference type="NCBIfam" id="TIGR03309">
    <property type="entry name" value="matur_yqeB"/>
    <property type="match status" value="1"/>
</dbReference>
<dbReference type="Proteomes" id="UP000093044">
    <property type="component" value="Chromosome"/>
</dbReference>
<dbReference type="OrthoDB" id="9815497at2"/>
<reference evidence="1" key="1">
    <citation type="submission" date="2016-08" db="EMBL/GenBank/DDBJ databases">
        <title>Complete genome of Cloacibacillus porcorum.</title>
        <authorList>
            <person name="Looft T."/>
            <person name="Bayles D.O."/>
            <person name="Alt D.P."/>
        </authorList>
    </citation>
    <scope>NUCLEOTIDE SEQUENCE [LARGE SCALE GENOMIC DNA]</scope>
    <source>
        <strain evidence="1">CL-84</strain>
    </source>
</reference>
<organism evidence="1 2">
    <name type="scientific">Cloacibacillus porcorum</name>
    <dbReference type="NCBI Taxonomy" id="1197717"/>
    <lineage>
        <taxon>Bacteria</taxon>
        <taxon>Thermotogati</taxon>
        <taxon>Synergistota</taxon>
        <taxon>Synergistia</taxon>
        <taxon>Synergistales</taxon>
        <taxon>Synergistaceae</taxon>
        <taxon>Cloacibacillus</taxon>
    </lineage>
</organism>
<sequence length="261" mass="27731">MSKDGRFAIVRGGGDLATGIIYRLWRSGFRVLSLETCTPLVVRRTVSAASAVFNGSVVIDGMPAKKISSTDEVFAGGDVSVLIDPEGDSIKKLRPDLLVDAIMAKRNTGTTIDMAPLVIGIGPGFTAKVDVHYVVETKRGHYLGRLISEGGAIPNTGIPGMEMGYTTERLLRAPAEGYLTPYAEIGDHVEAGDVVGAVGTKEVRAQIRGTLRGLIHPSVYLTEGLKIGDVDPRDVREHCFSITDKALAIAGGVLEAVLRNC</sequence>
<dbReference type="RefSeq" id="WP_066743648.1">
    <property type="nucleotide sequence ID" value="NZ_CALCLR010000123.1"/>
</dbReference>
<gene>
    <name evidence="1" type="ORF">BED41_04865</name>
</gene>
<dbReference type="InterPro" id="IPR017695">
    <property type="entry name" value="Se-dep_Mo_hydrolase_YqeB"/>
</dbReference>
<dbReference type="AlphaFoldDB" id="A0A1B2I3C2"/>
<dbReference type="KEGG" id="cpor:BED41_04865"/>
<dbReference type="GeneID" id="83057186"/>
<accession>A0A1B2I3C2</accession>
<dbReference type="Gene3D" id="3.40.630.10">
    <property type="entry name" value="Zn peptidases"/>
    <property type="match status" value="1"/>
</dbReference>
<protein>
    <submittedName>
        <fullName evidence="1">Uncharacterized protein</fullName>
    </submittedName>
</protein>
<evidence type="ECO:0000313" key="1">
    <source>
        <dbReference type="EMBL" id="ANZ44474.1"/>
    </source>
</evidence>
<dbReference type="STRING" id="1197717.BED41_04865"/>
<keyword evidence="2" id="KW-1185">Reference proteome</keyword>